<comment type="caution">
    <text evidence="2">The sequence shown here is derived from an EMBL/GenBank/DDBJ whole genome shotgun (WGS) entry which is preliminary data.</text>
</comment>
<feature type="transmembrane region" description="Helical" evidence="1">
    <location>
        <begin position="183"/>
        <end position="201"/>
    </location>
</feature>
<keyword evidence="3" id="KW-1185">Reference proteome</keyword>
<protein>
    <submittedName>
        <fullName evidence="2">Uncharacterized protein</fullName>
    </submittedName>
</protein>
<gene>
    <name evidence="2" type="ORF">HPS54_01875</name>
</gene>
<proteinExistence type="predicted"/>
<reference evidence="2 3" key="1">
    <citation type="submission" date="2020-05" db="EMBL/GenBank/DDBJ databases">
        <title>Distinct polysaccharide utilization as determinants for interspecies competition between intestinal Prevotella spp.</title>
        <authorList>
            <person name="Galvez E.J.C."/>
            <person name="Iljazovic A."/>
            <person name="Strowig T."/>
        </authorList>
    </citation>
    <scope>NUCLEOTIDE SEQUENCE [LARGE SCALE GENOMIC DNA]</scope>
    <source>
        <strain evidence="2 3">PCHR</strain>
    </source>
</reference>
<feature type="transmembrane region" description="Helical" evidence="1">
    <location>
        <begin position="90"/>
        <end position="107"/>
    </location>
</feature>
<feature type="transmembrane region" description="Helical" evidence="1">
    <location>
        <begin position="288"/>
        <end position="307"/>
    </location>
</feature>
<feature type="transmembrane region" description="Helical" evidence="1">
    <location>
        <begin position="64"/>
        <end position="84"/>
    </location>
</feature>
<evidence type="ECO:0000313" key="3">
    <source>
        <dbReference type="Proteomes" id="UP000820977"/>
    </source>
</evidence>
<keyword evidence="1" id="KW-0472">Membrane</keyword>
<name>A0ABX2B0B7_9BACT</name>
<dbReference type="EMBL" id="JABKKJ010000002">
    <property type="protein sequence ID" value="NPE24278.1"/>
    <property type="molecule type" value="Genomic_DNA"/>
</dbReference>
<feature type="transmembrane region" description="Helical" evidence="1">
    <location>
        <begin position="207"/>
        <end position="225"/>
    </location>
</feature>
<feature type="transmembrane region" description="Helical" evidence="1">
    <location>
        <begin position="15"/>
        <end position="33"/>
    </location>
</feature>
<keyword evidence="1" id="KW-1133">Transmembrane helix</keyword>
<dbReference type="Proteomes" id="UP000820977">
    <property type="component" value="Unassembled WGS sequence"/>
</dbReference>
<organism evidence="2 3">
    <name type="scientific">Xylanibacter caecicola</name>
    <dbReference type="NCBI Taxonomy" id="2736294"/>
    <lineage>
        <taxon>Bacteria</taxon>
        <taxon>Pseudomonadati</taxon>
        <taxon>Bacteroidota</taxon>
        <taxon>Bacteroidia</taxon>
        <taxon>Bacteroidales</taxon>
        <taxon>Prevotellaceae</taxon>
        <taxon>Xylanibacter</taxon>
    </lineage>
</organism>
<accession>A0ABX2B0B7</accession>
<dbReference type="RefSeq" id="WP_172343782.1">
    <property type="nucleotide sequence ID" value="NZ_CASYYZ010000007.1"/>
</dbReference>
<feature type="transmembrane region" description="Helical" evidence="1">
    <location>
        <begin position="237"/>
        <end position="256"/>
    </location>
</feature>
<keyword evidence="1" id="KW-0812">Transmembrane</keyword>
<feature type="transmembrane region" description="Helical" evidence="1">
    <location>
        <begin position="119"/>
        <end position="143"/>
    </location>
</feature>
<sequence length="308" mass="35034">MARKRLQNKVAESRFALPVTAVYATLVWLAGGLTDNGMYIQFALFAASAFMMMILNNQNSLIRIYSRMVSCTFLVLTAMTAFLFEKYEPFAVQMCMTAFYLAFFSCYQNKNTRGRMFYAFLFIGLASIFFVQILFLVPVLWIIMAGKLMVFNPKMFWASVLGVVTPYWFLAGYCLLTGSHEELIRHFADIAIFNPMPLYALPDTKRLAALALILLLAFTGMIHYLRNSYGDKIRTRTIYETFIIMNLIIIAFVMVQPQHTDMLLPLLIVNTAPPAAHFIALTGTRLTNMAFCTITTAILALTAYNIWM</sequence>
<feature type="transmembrane region" description="Helical" evidence="1">
    <location>
        <begin position="155"/>
        <end position="176"/>
    </location>
</feature>
<evidence type="ECO:0000256" key="1">
    <source>
        <dbReference type="SAM" id="Phobius"/>
    </source>
</evidence>
<feature type="transmembrane region" description="Helical" evidence="1">
    <location>
        <begin position="39"/>
        <end position="57"/>
    </location>
</feature>
<evidence type="ECO:0000313" key="2">
    <source>
        <dbReference type="EMBL" id="NPE24278.1"/>
    </source>
</evidence>